<keyword evidence="2" id="KW-0479">Metal-binding</keyword>
<name>Q4REU8_TETNG</name>
<feature type="compositionally biased region" description="Polar residues" evidence="4">
    <location>
        <begin position="206"/>
        <end position="216"/>
    </location>
</feature>
<dbReference type="AlphaFoldDB" id="Q4REU8"/>
<dbReference type="EMBL" id="CAAE01015122">
    <property type="protein sequence ID" value="CAG13084.1"/>
    <property type="molecule type" value="Genomic_DNA"/>
</dbReference>
<dbReference type="OrthoDB" id="5973539at2759"/>
<comment type="similarity">
    <text evidence="1">Belongs to the MCTP family.</text>
</comment>
<dbReference type="PANTHER" id="PTHR45911">
    <property type="entry name" value="C2 DOMAIN-CONTAINING PROTEIN"/>
    <property type="match status" value="1"/>
</dbReference>
<reference evidence="6" key="2">
    <citation type="submission" date="2004-02" db="EMBL/GenBank/DDBJ databases">
        <authorList>
            <consortium name="Genoscope"/>
            <consortium name="Whitehead Institute Centre for Genome Research"/>
        </authorList>
    </citation>
    <scope>NUCLEOTIDE SEQUENCE</scope>
</reference>
<reference evidence="6" key="1">
    <citation type="journal article" date="2004" name="Nature">
        <title>Genome duplication in the teleost fish Tetraodon nigroviridis reveals the early vertebrate proto-karyotype.</title>
        <authorList>
            <person name="Jaillon O."/>
            <person name="Aury J.-M."/>
            <person name="Brunet F."/>
            <person name="Petit J.-L."/>
            <person name="Stange-Thomann N."/>
            <person name="Mauceli E."/>
            <person name="Bouneau L."/>
            <person name="Fischer C."/>
            <person name="Ozouf-Costaz C."/>
            <person name="Bernot A."/>
            <person name="Nicaud S."/>
            <person name="Jaffe D."/>
            <person name="Fisher S."/>
            <person name="Lutfalla G."/>
            <person name="Dossat C."/>
            <person name="Segurens B."/>
            <person name="Dasilva C."/>
            <person name="Salanoubat M."/>
            <person name="Levy M."/>
            <person name="Boudet N."/>
            <person name="Castellano S."/>
            <person name="Anthouard V."/>
            <person name="Jubin C."/>
            <person name="Castelli V."/>
            <person name="Katinka M."/>
            <person name="Vacherie B."/>
            <person name="Biemont C."/>
            <person name="Skalli Z."/>
            <person name="Cattolico L."/>
            <person name="Poulain J."/>
            <person name="De Berardinis V."/>
            <person name="Cruaud C."/>
            <person name="Duprat S."/>
            <person name="Brottier P."/>
            <person name="Coutanceau J.-P."/>
            <person name="Gouzy J."/>
            <person name="Parra G."/>
            <person name="Lardier G."/>
            <person name="Chapple C."/>
            <person name="McKernan K.J."/>
            <person name="McEwan P."/>
            <person name="Bosak S."/>
            <person name="Kellis M."/>
            <person name="Volff J.-N."/>
            <person name="Guigo R."/>
            <person name="Zody M.C."/>
            <person name="Mesirov J."/>
            <person name="Lindblad-Toh K."/>
            <person name="Birren B."/>
            <person name="Nusbaum C."/>
            <person name="Kahn D."/>
            <person name="Robinson-Rechavi M."/>
            <person name="Laudet V."/>
            <person name="Schachter V."/>
            <person name="Quetier F."/>
            <person name="Saurin W."/>
            <person name="Scarpelli C."/>
            <person name="Wincker P."/>
            <person name="Lander E.S."/>
            <person name="Weissenbach J."/>
            <person name="Roest Crollius H."/>
        </authorList>
    </citation>
    <scope>NUCLEOTIDE SEQUENCE [LARGE SCALE GENOMIC DNA]</scope>
</reference>
<feature type="region of interest" description="Disordered" evidence="4">
    <location>
        <begin position="117"/>
        <end position="193"/>
    </location>
</feature>
<feature type="compositionally biased region" description="Basic and acidic residues" evidence="4">
    <location>
        <begin position="72"/>
        <end position="84"/>
    </location>
</feature>
<dbReference type="KEGG" id="tng:GSTEN00035604G001"/>
<evidence type="ECO:0000259" key="5">
    <source>
        <dbReference type="PROSITE" id="PS50004"/>
    </source>
</evidence>
<feature type="compositionally biased region" description="Basic and acidic residues" evidence="4">
    <location>
        <begin position="128"/>
        <end position="137"/>
    </location>
</feature>
<accession>Q4REU8</accession>
<dbReference type="GO" id="GO:0046928">
    <property type="term" value="P:regulation of neurotransmitter secretion"/>
    <property type="evidence" value="ECO:0007669"/>
    <property type="project" value="TreeGrafter"/>
</dbReference>
<dbReference type="InterPro" id="IPR000008">
    <property type="entry name" value="C2_dom"/>
</dbReference>
<dbReference type="GO" id="GO:0030672">
    <property type="term" value="C:synaptic vesicle membrane"/>
    <property type="evidence" value="ECO:0007669"/>
    <property type="project" value="TreeGrafter"/>
</dbReference>
<dbReference type="Gene3D" id="2.60.40.150">
    <property type="entry name" value="C2 domain"/>
    <property type="match status" value="1"/>
</dbReference>
<evidence type="ECO:0000256" key="2">
    <source>
        <dbReference type="ARBA" id="ARBA00022723"/>
    </source>
</evidence>
<proteinExistence type="inferred from homology"/>
<dbReference type="GO" id="GO:0005509">
    <property type="term" value="F:calcium ion binding"/>
    <property type="evidence" value="ECO:0007669"/>
    <property type="project" value="TreeGrafter"/>
</dbReference>
<dbReference type="PRINTS" id="PR00360">
    <property type="entry name" value="C2DOMAIN"/>
</dbReference>
<protein>
    <submittedName>
        <fullName evidence="6">(spotted green pufferfish) hypothetical protein</fullName>
    </submittedName>
</protein>
<dbReference type="Pfam" id="PF00168">
    <property type="entry name" value="C2"/>
    <property type="match status" value="1"/>
</dbReference>
<feature type="region of interest" description="Disordered" evidence="4">
    <location>
        <begin position="1"/>
        <end position="40"/>
    </location>
</feature>
<keyword evidence="3" id="KW-0106">Calcium</keyword>
<dbReference type="PANTHER" id="PTHR45911:SF9">
    <property type="entry name" value="MULTIPLE C2 AND TRANSMEMBRANE DOMAIN-CONTAINING PROTEIN 2"/>
    <property type="match status" value="1"/>
</dbReference>
<evidence type="ECO:0000256" key="4">
    <source>
        <dbReference type="SAM" id="MobiDB-lite"/>
    </source>
</evidence>
<evidence type="ECO:0000256" key="3">
    <source>
        <dbReference type="ARBA" id="ARBA00022837"/>
    </source>
</evidence>
<feature type="region of interest" description="Disordered" evidence="4">
    <location>
        <begin position="205"/>
        <end position="229"/>
    </location>
</feature>
<gene>
    <name evidence="6" type="ORF">GSTENG00035604001</name>
</gene>
<dbReference type="PROSITE" id="PS50004">
    <property type="entry name" value="C2"/>
    <property type="match status" value="1"/>
</dbReference>
<sequence length="376" mass="42006">MEVKKKTFLDNFRQLKKLGNPKKQRKKEESKPGRMLAHRRSISVPNLTLVPGGAFSLANAPEPIYFGLSPGDLRDGPMDSEDRVNPPPEALYAQVQKRGKEEVPRFTFDPIPAPRSVFSSTPVFLPKPESEERRRLYSEGNPANRVPMDSISAALVRANSQGEQVSVPRRSPPCEQKQPSDRGTPPAAKRAPTDRMFLTLDGLGTPQESADGTSLDSACGTPSEERVNLPWTTDSEDLDRDLCSPLFIKDLSTEEVLLEQFQAEEAAEDAEGITAGTEVQTPQVLQRYVLNIDLKQGRNLVASNKRSGTSDPYVKFKLDNKQFYKSKVVYKSLNPRWNESFSYPLRDIEHTLDVRVGHVFMDGSSPHNMSVMSFSQ</sequence>
<dbReference type="InterPro" id="IPR035892">
    <property type="entry name" value="C2_domain_sf"/>
</dbReference>
<feature type="domain" description="C2" evidence="5">
    <location>
        <begin position="269"/>
        <end position="376"/>
    </location>
</feature>
<evidence type="ECO:0000313" key="6">
    <source>
        <dbReference type="EMBL" id="CAG13084.1"/>
    </source>
</evidence>
<feature type="compositionally biased region" description="Basic residues" evidence="4">
    <location>
        <begin position="14"/>
        <end position="25"/>
    </location>
</feature>
<comment type="caution">
    <text evidence="6">The sequence shown here is derived from an EMBL/GenBank/DDBJ whole genome shotgun (WGS) entry which is preliminary data.</text>
</comment>
<dbReference type="SUPFAM" id="SSF49562">
    <property type="entry name" value="C2 domain (Calcium/lipid-binding domain, CaLB)"/>
    <property type="match status" value="1"/>
</dbReference>
<evidence type="ECO:0000256" key="1">
    <source>
        <dbReference type="ARBA" id="ARBA00007923"/>
    </source>
</evidence>
<feature type="region of interest" description="Disordered" evidence="4">
    <location>
        <begin position="68"/>
        <end position="87"/>
    </location>
</feature>
<dbReference type="SMART" id="SM00239">
    <property type="entry name" value="C2"/>
    <property type="match status" value="1"/>
</dbReference>
<organism evidence="6">
    <name type="scientific">Tetraodon nigroviridis</name>
    <name type="common">Spotted green pufferfish</name>
    <name type="synonym">Chelonodon nigroviridis</name>
    <dbReference type="NCBI Taxonomy" id="99883"/>
    <lineage>
        <taxon>Eukaryota</taxon>
        <taxon>Metazoa</taxon>
        <taxon>Chordata</taxon>
        <taxon>Craniata</taxon>
        <taxon>Vertebrata</taxon>
        <taxon>Euteleostomi</taxon>
        <taxon>Actinopterygii</taxon>
        <taxon>Neopterygii</taxon>
        <taxon>Teleostei</taxon>
        <taxon>Neoteleostei</taxon>
        <taxon>Acanthomorphata</taxon>
        <taxon>Eupercaria</taxon>
        <taxon>Tetraodontiformes</taxon>
        <taxon>Tetradontoidea</taxon>
        <taxon>Tetraodontidae</taxon>
        <taxon>Tetraodon</taxon>
    </lineage>
</organism>